<keyword evidence="7" id="KW-1185">Reference proteome</keyword>
<dbReference type="GO" id="GO:0000166">
    <property type="term" value="F:nucleotide binding"/>
    <property type="evidence" value="ECO:0007669"/>
    <property type="project" value="UniProtKB-KW"/>
</dbReference>
<dbReference type="AlphaFoldDB" id="A0A2A2G8L7"/>
<dbReference type="PANTHER" id="PTHR34139">
    <property type="entry name" value="UPF0331 PROTEIN MJ0127"/>
    <property type="match status" value="1"/>
</dbReference>
<keyword evidence="2" id="KW-1277">Toxin-antitoxin system</keyword>
<dbReference type="Proteomes" id="UP000218831">
    <property type="component" value="Unassembled WGS sequence"/>
</dbReference>
<dbReference type="GO" id="GO:0110001">
    <property type="term" value="C:toxin-antitoxin complex"/>
    <property type="evidence" value="ECO:0007669"/>
    <property type="project" value="InterPro"/>
</dbReference>
<accession>A0A2A2G8L7</accession>
<evidence type="ECO:0000313" key="7">
    <source>
        <dbReference type="Proteomes" id="UP000218831"/>
    </source>
</evidence>
<dbReference type="InterPro" id="IPR008201">
    <property type="entry name" value="HepT-like"/>
</dbReference>
<dbReference type="OrthoDB" id="955324at2"/>
<protein>
    <recommendedName>
        <fullName evidence="8">DUF86 domain-containing protein</fullName>
    </recommendedName>
</protein>
<name>A0A2A2G8L7_9BACT</name>
<sequence>MKHNKVYLSNILDAIDRILDYTEGISQKEFKENNMIQDAVVRNFEIIGEATKNISSDLRDENKHIPWKNMAGMRDKLIHNYMGVDLDAVWNTIHDILPSLRKDISDLLNKN</sequence>
<dbReference type="RefSeq" id="WP_095607368.1">
    <property type="nucleotide sequence ID" value="NZ_NSKE01000010.1"/>
</dbReference>
<keyword evidence="5" id="KW-0378">Hydrolase</keyword>
<proteinExistence type="predicted"/>
<dbReference type="EMBL" id="NSKE01000010">
    <property type="protein sequence ID" value="PAU93185.1"/>
    <property type="molecule type" value="Genomic_DNA"/>
</dbReference>
<organism evidence="6 7">
    <name type="scientific">Fodinibius salipaludis</name>
    <dbReference type="NCBI Taxonomy" id="2032627"/>
    <lineage>
        <taxon>Bacteria</taxon>
        <taxon>Pseudomonadati</taxon>
        <taxon>Balneolota</taxon>
        <taxon>Balneolia</taxon>
        <taxon>Balneolales</taxon>
        <taxon>Balneolaceae</taxon>
        <taxon>Fodinibius</taxon>
    </lineage>
</organism>
<keyword evidence="4" id="KW-0547">Nucleotide-binding</keyword>
<comment type="caution">
    <text evidence="6">The sequence shown here is derived from an EMBL/GenBank/DDBJ whole genome shotgun (WGS) entry which is preliminary data.</text>
</comment>
<evidence type="ECO:0000256" key="2">
    <source>
        <dbReference type="ARBA" id="ARBA00022649"/>
    </source>
</evidence>
<dbReference type="Pfam" id="PF01934">
    <property type="entry name" value="HepT-like"/>
    <property type="match status" value="1"/>
</dbReference>
<keyword evidence="1" id="KW-0597">Phosphoprotein</keyword>
<dbReference type="PANTHER" id="PTHR34139:SF1">
    <property type="entry name" value="RNASE MJ1380-RELATED"/>
    <property type="match status" value="1"/>
</dbReference>
<evidence type="ECO:0000313" key="6">
    <source>
        <dbReference type="EMBL" id="PAU93185.1"/>
    </source>
</evidence>
<gene>
    <name evidence="6" type="ORF">CK503_13580</name>
</gene>
<evidence type="ECO:0000256" key="5">
    <source>
        <dbReference type="ARBA" id="ARBA00022801"/>
    </source>
</evidence>
<dbReference type="InterPro" id="IPR051813">
    <property type="entry name" value="HepT_RNase_toxin"/>
</dbReference>
<dbReference type="GO" id="GO:0004540">
    <property type="term" value="F:RNA nuclease activity"/>
    <property type="evidence" value="ECO:0007669"/>
    <property type="project" value="InterPro"/>
</dbReference>
<reference evidence="6 7" key="1">
    <citation type="submission" date="2017-08" db="EMBL/GenBank/DDBJ databases">
        <title>Aliifodinibius alkalisoli sp. nov., isolated from saline alkaline soil.</title>
        <authorList>
            <person name="Liu D."/>
            <person name="Zhang G."/>
        </authorList>
    </citation>
    <scope>NUCLEOTIDE SEQUENCE [LARGE SCALE GENOMIC DNA]</scope>
    <source>
        <strain evidence="6 7">WN023</strain>
    </source>
</reference>
<dbReference type="GO" id="GO:0016787">
    <property type="term" value="F:hydrolase activity"/>
    <property type="evidence" value="ECO:0007669"/>
    <property type="project" value="UniProtKB-KW"/>
</dbReference>
<evidence type="ECO:0000256" key="1">
    <source>
        <dbReference type="ARBA" id="ARBA00022553"/>
    </source>
</evidence>
<evidence type="ECO:0000256" key="3">
    <source>
        <dbReference type="ARBA" id="ARBA00022722"/>
    </source>
</evidence>
<keyword evidence="3" id="KW-0540">Nuclease</keyword>
<evidence type="ECO:0008006" key="8">
    <source>
        <dbReference type="Google" id="ProtNLM"/>
    </source>
</evidence>
<evidence type="ECO:0000256" key="4">
    <source>
        <dbReference type="ARBA" id="ARBA00022741"/>
    </source>
</evidence>